<evidence type="ECO:0000313" key="3">
    <source>
        <dbReference type="Proteomes" id="UP000762676"/>
    </source>
</evidence>
<evidence type="ECO:0000313" key="2">
    <source>
        <dbReference type="EMBL" id="GFR84611.1"/>
    </source>
</evidence>
<evidence type="ECO:0000256" key="1">
    <source>
        <dbReference type="SAM" id="MobiDB-lite"/>
    </source>
</evidence>
<feature type="region of interest" description="Disordered" evidence="1">
    <location>
        <begin position="1"/>
        <end position="24"/>
    </location>
</feature>
<sequence length="95" mass="10289">MKKRKNRLNPKTANPATPKPITVPPEKDIFSALGKLDLAASAVLTLDSVAIRIPIFPAKAEKNAPKTKAGTMSQEVVSTNTEMKYKAIEARTTNI</sequence>
<dbReference type="AlphaFoldDB" id="A0AAV4GH39"/>
<dbReference type="EMBL" id="BMAT01004961">
    <property type="protein sequence ID" value="GFR84611.1"/>
    <property type="molecule type" value="Genomic_DNA"/>
</dbReference>
<name>A0AAV4GH39_9GAST</name>
<protein>
    <submittedName>
        <fullName evidence="2">Uncharacterized protein</fullName>
    </submittedName>
</protein>
<dbReference type="Proteomes" id="UP000762676">
    <property type="component" value="Unassembled WGS sequence"/>
</dbReference>
<feature type="non-terminal residue" evidence="2">
    <location>
        <position position="95"/>
    </location>
</feature>
<organism evidence="2 3">
    <name type="scientific">Elysia marginata</name>
    <dbReference type="NCBI Taxonomy" id="1093978"/>
    <lineage>
        <taxon>Eukaryota</taxon>
        <taxon>Metazoa</taxon>
        <taxon>Spiralia</taxon>
        <taxon>Lophotrochozoa</taxon>
        <taxon>Mollusca</taxon>
        <taxon>Gastropoda</taxon>
        <taxon>Heterobranchia</taxon>
        <taxon>Euthyneura</taxon>
        <taxon>Panpulmonata</taxon>
        <taxon>Sacoglossa</taxon>
        <taxon>Placobranchoidea</taxon>
        <taxon>Plakobranchidae</taxon>
        <taxon>Elysia</taxon>
    </lineage>
</organism>
<keyword evidence="3" id="KW-1185">Reference proteome</keyword>
<comment type="caution">
    <text evidence="2">The sequence shown here is derived from an EMBL/GenBank/DDBJ whole genome shotgun (WGS) entry which is preliminary data.</text>
</comment>
<reference evidence="2 3" key="1">
    <citation type="journal article" date="2021" name="Elife">
        <title>Chloroplast acquisition without the gene transfer in kleptoplastic sea slugs, Plakobranchus ocellatus.</title>
        <authorList>
            <person name="Maeda T."/>
            <person name="Takahashi S."/>
            <person name="Yoshida T."/>
            <person name="Shimamura S."/>
            <person name="Takaki Y."/>
            <person name="Nagai Y."/>
            <person name="Toyoda A."/>
            <person name="Suzuki Y."/>
            <person name="Arimoto A."/>
            <person name="Ishii H."/>
            <person name="Satoh N."/>
            <person name="Nishiyama T."/>
            <person name="Hasebe M."/>
            <person name="Maruyama T."/>
            <person name="Minagawa J."/>
            <person name="Obokata J."/>
            <person name="Shigenobu S."/>
        </authorList>
    </citation>
    <scope>NUCLEOTIDE SEQUENCE [LARGE SCALE GENOMIC DNA]</scope>
</reference>
<gene>
    <name evidence="2" type="ORF">ElyMa_002421400</name>
</gene>
<accession>A0AAV4GH39</accession>
<proteinExistence type="predicted"/>